<dbReference type="PANTHER" id="PTHR38886">
    <property type="entry name" value="SESA DOMAIN-CONTAINING PROTEIN"/>
    <property type="match status" value="1"/>
</dbReference>
<organism evidence="2 3">
    <name type="scientific">Pestalotiopsis fici (strain W106-1 / CGMCC3.15140)</name>
    <dbReference type="NCBI Taxonomy" id="1229662"/>
    <lineage>
        <taxon>Eukaryota</taxon>
        <taxon>Fungi</taxon>
        <taxon>Dikarya</taxon>
        <taxon>Ascomycota</taxon>
        <taxon>Pezizomycotina</taxon>
        <taxon>Sordariomycetes</taxon>
        <taxon>Xylariomycetidae</taxon>
        <taxon>Amphisphaeriales</taxon>
        <taxon>Sporocadaceae</taxon>
        <taxon>Pestalotiopsis</taxon>
    </lineage>
</organism>
<dbReference type="AlphaFoldDB" id="W3WR55"/>
<dbReference type="KEGG" id="pfy:PFICI_11710"/>
<dbReference type="InterPro" id="IPR031348">
    <property type="entry name" value="PigL_N"/>
</dbReference>
<dbReference type="eggNOG" id="ENOG502RCEE">
    <property type="taxonomic scope" value="Eukaryota"/>
</dbReference>
<dbReference type="PANTHER" id="PTHR38886:SF1">
    <property type="entry name" value="NACHT-NTPASE AND P-LOOP NTPASES N-TERMINAL DOMAIN-CONTAINING PROTEIN"/>
    <property type="match status" value="1"/>
</dbReference>
<accession>W3WR55</accession>
<evidence type="ECO:0000313" key="2">
    <source>
        <dbReference type="EMBL" id="ETS76323.1"/>
    </source>
</evidence>
<dbReference type="InParanoid" id="W3WR55"/>
<feature type="domain" description="Azaphilone pigments biosynthesis cluster protein L N-terminal" evidence="1">
    <location>
        <begin position="14"/>
        <end position="187"/>
    </location>
</feature>
<dbReference type="OrthoDB" id="3045089at2759"/>
<dbReference type="RefSeq" id="XP_007838482.1">
    <property type="nucleotide sequence ID" value="XM_007840291.1"/>
</dbReference>
<dbReference type="Proteomes" id="UP000030651">
    <property type="component" value="Unassembled WGS sequence"/>
</dbReference>
<gene>
    <name evidence="2" type="ORF">PFICI_11710</name>
</gene>
<dbReference type="Pfam" id="PF17111">
    <property type="entry name" value="PigL_N"/>
    <property type="match status" value="1"/>
</dbReference>
<dbReference type="EMBL" id="KI912117">
    <property type="protein sequence ID" value="ETS76323.1"/>
    <property type="molecule type" value="Genomic_DNA"/>
</dbReference>
<name>W3WR55_PESFW</name>
<sequence length="245" mass="28050">MTVPFGFSVGDFVAAIELVGTVIDAVQASGQTSQRFRDLIRLLFSLETALIQVKDIQLHESMYAEHTALARTALECQRTIDDFWATARNYQPHITRPSTLKARETWMKIKWALCKQNDIDRLKIDLLGHTQALNIIMSAVKLKSEQIENQSRDTKHQTLVSLIQRVSNQYMGHLRTMFTQMEGILEKVTCAMRMDFRIFAAVMELQHIVRQIPGQVLNQQPVYLVDALGFQRPFHLETITSLSMS</sequence>
<evidence type="ECO:0000259" key="1">
    <source>
        <dbReference type="Pfam" id="PF17111"/>
    </source>
</evidence>
<keyword evidence="3" id="KW-1185">Reference proteome</keyword>
<proteinExistence type="predicted"/>
<protein>
    <recommendedName>
        <fullName evidence="1">Azaphilone pigments biosynthesis cluster protein L N-terminal domain-containing protein</fullName>
    </recommendedName>
</protein>
<dbReference type="HOGENOM" id="CLU_099130_0_0_1"/>
<evidence type="ECO:0000313" key="3">
    <source>
        <dbReference type="Proteomes" id="UP000030651"/>
    </source>
</evidence>
<dbReference type="OMA" id="WINSHEA"/>
<dbReference type="GeneID" id="19276723"/>
<reference evidence="3" key="1">
    <citation type="journal article" date="2015" name="BMC Genomics">
        <title>Genomic and transcriptomic analysis of the endophytic fungus Pestalotiopsis fici reveals its lifestyle and high potential for synthesis of natural products.</title>
        <authorList>
            <person name="Wang X."/>
            <person name="Zhang X."/>
            <person name="Liu L."/>
            <person name="Xiang M."/>
            <person name="Wang W."/>
            <person name="Sun X."/>
            <person name="Che Y."/>
            <person name="Guo L."/>
            <person name="Liu G."/>
            <person name="Guo L."/>
            <person name="Wang C."/>
            <person name="Yin W.B."/>
            <person name="Stadler M."/>
            <person name="Zhang X."/>
            <person name="Liu X."/>
        </authorList>
    </citation>
    <scope>NUCLEOTIDE SEQUENCE [LARGE SCALE GENOMIC DNA]</scope>
    <source>
        <strain evidence="3">W106-1 / CGMCC3.15140</strain>
    </source>
</reference>